<feature type="non-terminal residue" evidence="16">
    <location>
        <position position="229"/>
    </location>
</feature>
<dbReference type="Gene3D" id="1.20.1580.10">
    <property type="entry name" value="ABC transporter ATPase like domain"/>
    <property type="match status" value="1"/>
</dbReference>
<dbReference type="GO" id="GO:0004518">
    <property type="term" value="F:nuclease activity"/>
    <property type="evidence" value="ECO:0007669"/>
    <property type="project" value="UniProtKB-KW"/>
</dbReference>
<evidence type="ECO:0000259" key="15">
    <source>
        <dbReference type="Pfam" id="PF17760"/>
    </source>
</evidence>
<dbReference type="EMBL" id="UINC01228788">
    <property type="protein sequence ID" value="SVE60244.1"/>
    <property type="molecule type" value="Genomic_DNA"/>
</dbReference>
<keyword evidence="8" id="KW-0863">Zinc-finger</keyword>
<evidence type="ECO:0000256" key="7">
    <source>
        <dbReference type="ARBA" id="ARBA00022769"/>
    </source>
</evidence>
<feature type="domain" description="UvrA interaction" evidence="15">
    <location>
        <begin position="2"/>
        <end position="85"/>
    </location>
</feature>
<keyword evidence="12" id="KW-0238">DNA-binding</keyword>
<dbReference type="Pfam" id="PF17760">
    <property type="entry name" value="UvrA_inter"/>
    <property type="match status" value="1"/>
</dbReference>
<evidence type="ECO:0000256" key="5">
    <source>
        <dbReference type="ARBA" id="ARBA00022741"/>
    </source>
</evidence>
<dbReference type="Gene3D" id="1.10.8.280">
    <property type="entry name" value="ABC transporter ATPase domain-like"/>
    <property type="match status" value="1"/>
</dbReference>
<evidence type="ECO:0000313" key="16">
    <source>
        <dbReference type="EMBL" id="SVE60244.1"/>
    </source>
</evidence>
<keyword evidence="3" id="KW-0479">Metal-binding</keyword>
<protein>
    <recommendedName>
        <fullName evidence="17">UvrA interaction domain-containing protein</fullName>
    </recommendedName>
</protein>
<accession>A0A383EUI2</accession>
<evidence type="ECO:0008006" key="17">
    <source>
        <dbReference type="Google" id="ProtNLM"/>
    </source>
</evidence>
<comment type="subcellular location">
    <subcellularLocation>
        <location evidence="1">Cytoplasm</location>
    </subcellularLocation>
</comment>
<keyword evidence="13" id="KW-0234">DNA repair</keyword>
<dbReference type="GO" id="GO:0005737">
    <property type="term" value="C:cytoplasm"/>
    <property type="evidence" value="ECO:0007669"/>
    <property type="project" value="UniProtKB-SubCell"/>
</dbReference>
<dbReference type="Gene3D" id="3.30.190.20">
    <property type="match status" value="1"/>
</dbReference>
<organism evidence="16">
    <name type="scientific">marine metagenome</name>
    <dbReference type="NCBI Taxonomy" id="408172"/>
    <lineage>
        <taxon>unclassified sequences</taxon>
        <taxon>metagenomes</taxon>
        <taxon>ecological metagenomes</taxon>
    </lineage>
</organism>
<dbReference type="PANTHER" id="PTHR43152:SF3">
    <property type="entry name" value="UVRABC SYSTEM PROTEIN A"/>
    <property type="match status" value="1"/>
</dbReference>
<evidence type="ECO:0000256" key="4">
    <source>
        <dbReference type="ARBA" id="ARBA00022737"/>
    </source>
</evidence>
<dbReference type="AlphaFoldDB" id="A0A383EUI2"/>
<dbReference type="GO" id="GO:0005524">
    <property type="term" value="F:ATP binding"/>
    <property type="evidence" value="ECO:0007669"/>
    <property type="project" value="UniProtKB-KW"/>
</dbReference>
<dbReference type="GO" id="GO:0008270">
    <property type="term" value="F:zinc ion binding"/>
    <property type="evidence" value="ECO:0007669"/>
    <property type="project" value="UniProtKB-KW"/>
</dbReference>
<name>A0A383EUI2_9ZZZZ</name>
<keyword evidence="11" id="KW-0267">Excision nuclease</keyword>
<evidence type="ECO:0000256" key="6">
    <source>
        <dbReference type="ARBA" id="ARBA00022763"/>
    </source>
</evidence>
<sequence>MLAPFDPSRHEGYETQLRHARHDGFARVRIDGEVRELTDDIELDKRLRHRVELVVDRLSVAAKSRGRLAESVERALELSAGEILIVGADDAEEVRYSRRFSCPDCGRSFAPLVPQSFSFNHHQGMCPVCEGLGTGEGLDRDTLIPDRRLSIRQGAVEVWGPIARHSPFETALTAAGAALGFDLETPVGSMTADARRALFYGDAGRSIELPDGSSLRYTGVLPPVDEVAR</sequence>
<dbReference type="PANTHER" id="PTHR43152">
    <property type="entry name" value="UVRABC SYSTEM PROTEIN A"/>
    <property type="match status" value="1"/>
</dbReference>
<evidence type="ECO:0000256" key="3">
    <source>
        <dbReference type="ARBA" id="ARBA00022723"/>
    </source>
</evidence>
<evidence type="ECO:0000256" key="11">
    <source>
        <dbReference type="ARBA" id="ARBA00022881"/>
    </source>
</evidence>
<evidence type="ECO:0000259" key="14">
    <source>
        <dbReference type="Pfam" id="PF17755"/>
    </source>
</evidence>
<evidence type="ECO:0000256" key="2">
    <source>
        <dbReference type="ARBA" id="ARBA00022490"/>
    </source>
</evidence>
<dbReference type="InterPro" id="IPR041552">
    <property type="entry name" value="UvrA_DNA-bd"/>
</dbReference>
<keyword evidence="10" id="KW-0067">ATP-binding</keyword>
<proteinExistence type="predicted"/>
<evidence type="ECO:0000256" key="9">
    <source>
        <dbReference type="ARBA" id="ARBA00022833"/>
    </source>
</evidence>
<dbReference type="InterPro" id="IPR041102">
    <property type="entry name" value="UvrA_inter"/>
</dbReference>
<evidence type="ECO:0000256" key="10">
    <source>
        <dbReference type="ARBA" id="ARBA00022840"/>
    </source>
</evidence>
<feature type="domain" description="UvrA DNA-binding" evidence="14">
    <location>
        <begin position="139"/>
        <end position="209"/>
    </location>
</feature>
<gene>
    <name evidence="16" type="ORF">METZ01_LOCUS513098</name>
</gene>
<keyword evidence="5" id="KW-0547">Nucleotide-binding</keyword>
<keyword evidence="6" id="KW-0227">DNA damage</keyword>
<evidence type="ECO:0000256" key="1">
    <source>
        <dbReference type="ARBA" id="ARBA00004496"/>
    </source>
</evidence>
<evidence type="ECO:0000256" key="8">
    <source>
        <dbReference type="ARBA" id="ARBA00022771"/>
    </source>
</evidence>
<evidence type="ECO:0000256" key="12">
    <source>
        <dbReference type="ARBA" id="ARBA00023125"/>
    </source>
</evidence>
<dbReference type="GO" id="GO:0003677">
    <property type="term" value="F:DNA binding"/>
    <property type="evidence" value="ECO:0007669"/>
    <property type="project" value="UniProtKB-KW"/>
</dbReference>
<keyword evidence="7" id="KW-0228">DNA excision</keyword>
<keyword evidence="2" id="KW-0963">Cytoplasm</keyword>
<dbReference type="Pfam" id="PF17755">
    <property type="entry name" value="UvrA_DNA-bind"/>
    <property type="match status" value="1"/>
</dbReference>
<keyword evidence="9" id="KW-0862">Zinc</keyword>
<keyword evidence="4" id="KW-0677">Repeat</keyword>
<reference evidence="16" key="1">
    <citation type="submission" date="2018-05" db="EMBL/GenBank/DDBJ databases">
        <authorList>
            <person name="Lanie J.A."/>
            <person name="Ng W.-L."/>
            <person name="Kazmierczak K.M."/>
            <person name="Andrzejewski T.M."/>
            <person name="Davidsen T.M."/>
            <person name="Wayne K.J."/>
            <person name="Tettelin H."/>
            <person name="Glass J.I."/>
            <person name="Rusch D."/>
            <person name="Podicherti R."/>
            <person name="Tsui H.-C.T."/>
            <person name="Winkler M.E."/>
        </authorList>
    </citation>
    <scope>NUCLEOTIDE SEQUENCE</scope>
</reference>
<dbReference type="GO" id="GO:0006281">
    <property type="term" value="P:DNA repair"/>
    <property type="evidence" value="ECO:0007669"/>
    <property type="project" value="UniProtKB-KW"/>
</dbReference>
<evidence type="ECO:0000256" key="13">
    <source>
        <dbReference type="ARBA" id="ARBA00023204"/>
    </source>
</evidence>